<reference evidence="5 6" key="1">
    <citation type="submission" date="2014-12" db="EMBL/GenBank/DDBJ databases">
        <title>Genome assembly of Enhygromyxa salina DSM 15201.</title>
        <authorList>
            <person name="Sharma G."/>
            <person name="Subramanian S."/>
        </authorList>
    </citation>
    <scope>NUCLEOTIDE SEQUENCE [LARGE SCALE GENOMIC DNA]</scope>
    <source>
        <strain evidence="5 6">DSM 15201</strain>
    </source>
</reference>
<dbReference type="InterPro" id="IPR036388">
    <property type="entry name" value="WH-like_DNA-bd_sf"/>
</dbReference>
<dbReference type="PANTHER" id="PTHR30154:SF54">
    <property type="entry name" value="POSSIBLE TRANSCRIPTIONAL REGULATORY PROTEIN (PROBABLY LRP_ASNC-FAMILY)"/>
    <property type="match status" value="1"/>
</dbReference>
<evidence type="ECO:0000313" key="6">
    <source>
        <dbReference type="Proteomes" id="UP000031599"/>
    </source>
</evidence>
<dbReference type="AlphaFoldDB" id="A0A0C2DF07"/>
<dbReference type="GO" id="GO:0043200">
    <property type="term" value="P:response to amino acid"/>
    <property type="evidence" value="ECO:0007669"/>
    <property type="project" value="TreeGrafter"/>
</dbReference>
<dbReference type="SMART" id="SM00344">
    <property type="entry name" value="HTH_ASNC"/>
    <property type="match status" value="1"/>
</dbReference>
<dbReference type="EMBL" id="JMCC02000014">
    <property type="protein sequence ID" value="KIG18212.1"/>
    <property type="molecule type" value="Genomic_DNA"/>
</dbReference>
<dbReference type="GO" id="GO:0005829">
    <property type="term" value="C:cytosol"/>
    <property type="evidence" value="ECO:0007669"/>
    <property type="project" value="TreeGrafter"/>
</dbReference>
<dbReference type="InterPro" id="IPR011008">
    <property type="entry name" value="Dimeric_a/b-barrel"/>
</dbReference>
<dbReference type="PRINTS" id="PR00033">
    <property type="entry name" value="HTHASNC"/>
</dbReference>
<dbReference type="Pfam" id="PF01037">
    <property type="entry name" value="AsnC_trans_reg"/>
    <property type="match status" value="1"/>
</dbReference>
<keyword evidence="1" id="KW-0805">Transcription regulation</keyword>
<protein>
    <submittedName>
        <fullName evidence="5">Transcriptional regulator, AsnC family protein</fullName>
    </submittedName>
</protein>
<evidence type="ECO:0000313" key="5">
    <source>
        <dbReference type="EMBL" id="KIG18212.1"/>
    </source>
</evidence>
<dbReference type="Gene3D" id="3.30.70.920">
    <property type="match status" value="1"/>
</dbReference>
<keyword evidence="3" id="KW-0804">Transcription</keyword>
<sequence length="170" mass="19144">MHMETRSLDRIDHEILAALQNNARQSNKELAASVGLAPSSCLERVKRLTQDGIIRGFHADVDPKALGITLEALVFVRIVRHQRELMQALWSHLAAQPEVRDLYDVAGSHDLVVHVAVRDVDHLRRLVADQIASRAELGQLETSLIFQHRRSTTLPDYGHEHAPPARGRHE</sequence>
<dbReference type="GO" id="GO:0043565">
    <property type="term" value="F:sequence-specific DNA binding"/>
    <property type="evidence" value="ECO:0007669"/>
    <property type="project" value="InterPro"/>
</dbReference>
<feature type="domain" description="HTH asnC-type" evidence="4">
    <location>
        <begin position="8"/>
        <end position="69"/>
    </location>
</feature>
<evidence type="ECO:0000256" key="3">
    <source>
        <dbReference type="ARBA" id="ARBA00023163"/>
    </source>
</evidence>
<name>A0A0C2DF07_9BACT</name>
<evidence type="ECO:0000256" key="2">
    <source>
        <dbReference type="ARBA" id="ARBA00023125"/>
    </source>
</evidence>
<gene>
    <name evidence="5" type="ORF">DB30_01716</name>
</gene>
<dbReference type="Proteomes" id="UP000031599">
    <property type="component" value="Unassembled WGS sequence"/>
</dbReference>
<dbReference type="SUPFAM" id="SSF54909">
    <property type="entry name" value="Dimeric alpha+beta barrel"/>
    <property type="match status" value="1"/>
</dbReference>
<keyword evidence="2" id="KW-0238">DNA-binding</keyword>
<dbReference type="PROSITE" id="PS50956">
    <property type="entry name" value="HTH_ASNC_2"/>
    <property type="match status" value="1"/>
</dbReference>
<comment type="caution">
    <text evidence="5">The sequence shown here is derived from an EMBL/GenBank/DDBJ whole genome shotgun (WGS) entry which is preliminary data.</text>
</comment>
<dbReference type="InterPro" id="IPR036390">
    <property type="entry name" value="WH_DNA-bd_sf"/>
</dbReference>
<dbReference type="InterPro" id="IPR000485">
    <property type="entry name" value="AsnC-type_HTH_dom"/>
</dbReference>
<dbReference type="InterPro" id="IPR019887">
    <property type="entry name" value="Tscrpt_reg_AsnC/Lrp_C"/>
</dbReference>
<dbReference type="Pfam" id="PF13412">
    <property type="entry name" value="HTH_24"/>
    <property type="match status" value="1"/>
</dbReference>
<evidence type="ECO:0000259" key="4">
    <source>
        <dbReference type="PROSITE" id="PS50956"/>
    </source>
</evidence>
<dbReference type="InterPro" id="IPR019888">
    <property type="entry name" value="Tscrpt_reg_AsnC-like"/>
</dbReference>
<dbReference type="Gene3D" id="1.10.10.10">
    <property type="entry name" value="Winged helix-like DNA-binding domain superfamily/Winged helix DNA-binding domain"/>
    <property type="match status" value="1"/>
</dbReference>
<dbReference type="PANTHER" id="PTHR30154">
    <property type="entry name" value="LEUCINE-RESPONSIVE REGULATORY PROTEIN"/>
    <property type="match status" value="1"/>
</dbReference>
<proteinExistence type="predicted"/>
<dbReference type="SUPFAM" id="SSF46785">
    <property type="entry name" value="Winged helix' DNA-binding domain"/>
    <property type="match status" value="1"/>
</dbReference>
<accession>A0A0C2DF07</accession>
<organism evidence="5 6">
    <name type="scientific">Enhygromyxa salina</name>
    <dbReference type="NCBI Taxonomy" id="215803"/>
    <lineage>
        <taxon>Bacteria</taxon>
        <taxon>Pseudomonadati</taxon>
        <taxon>Myxococcota</taxon>
        <taxon>Polyangia</taxon>
        <taxon>Nannocystales</taxon>
        <taxon>Nannocystaceae</taxon>
        <taxon>Enhygromyxa</taxon>
    </lineage>
</organism>
<evidence type="ECO:0000256" key="1">
    <source>
        <dbReference type="ARBA" id="ARBA00023015"/>
    </source>
</evidence>